<evidence type="ECO:0000256" key="2">
    <source>
        <dbReference type="ARBA" id="ARBA00010617"/>
    </source>
</evidence>
<dbReference type="PRINTS" id="PR00385">
    <property type="entry name" value="P450"/>
</dbReference>
<comment type="similarity">
    <text evidence="2 9">Belongs to the cytochrome P450 family.</text>
</comment>
<dbReference type="CDD" id="cd11063">
    <property type="entry name" value="CYP52"/>
    <property type="match status" value="1"/>
</dbReference>
<dbReference type="InterPro" id="IPR036396">
    <property type="entry name" value="Cyt_P450_sf"/>
</dbReference>
<evidence type="ECO:0000256" key="3">
    <source>
        <dbReference type="ARBA" id="ARBA00022617"/>
    </source>
</evidence>
<protein>
    <recommendedName>
        <fullName evidence="12">N-alkane-inducible cytochrome P450</fullName>
    </recommendedName>
</protein>
<gene>
    <name evidence="10" type="ORF">LTR78_002299</name>
</gene>
<dbReference type="EMBL" id="JAUTXT010000005">
    <property type="protein sequence ID" value="KAK3678203.1"/>
    <property type="molecule type" value="Genomic_DNA"/>
</dbReference>
<dbReference type="SUPFAM" id="SSF48264">
    <property type="entry name" value="Cytochrome P450"/>
    <property type="match status" value="1"/>
</dbReference>
<evidence type="ECO:0000256" key="8">
    <source>
        <dbReference type="PIRSR" id="PIRSR602401-1"/>
    </source>
</evidence>
<evidence type="ECO:0000256" key="7">
    <source>
        <dbReference type="ARBA" id="ARBA00023033"/>
    </source>
</evidence>
<dbReference type="InterPro" id="IPR017972">
    <property type="entry name" value="Cyt_P450_CS"/>
</dbReference>
<dbReference type="GO" id="GO:0005506">
    <property type="term" value="F:iron ion binding"/>
    <property type="evidence" value="ECO:0007669"/>
    <property type="project" value="InterPro"/>
</dbReference>
<proteinExistence type="inferred from homology"/>
<feature type="binding site" description="axial binding residue" evidence="8">
    <location>
        <position position="492"/>
    </location>
    <ligand>
        <name>heme</name>
        <dbReference type="ChEBI" id="CHEBI:30413"/>
    </ligand>
    <ligandPart>
        <name>Fe</name>
        <dbReference type="ChEBI" id="CHEBI:18248"/>
    </ligandPart>
</feature>
<dbReference type="GO" id="GO:0020037">
    <property type="term" value="F:heme binding"/>
    <property type="evidence" value="ECO:0007669"/>
    <property type="project" value="InterPro"/>
</dbReference>
<evidence type="ECO:0008006" key="12">
    <source>
        <dbReference type="Google" id="ProtNLM"/>
    </source>
</evidence>
<dbReference type="Proteomes" id="UP001274830">
    <property type="component" value="Unassembled WGS sequence"/>
</dbReference>
<organism evidence="10 11">
    <name type="scientific">Recurvomyces mirabilis</name>
    <dbReference type="NCBI Taxonomy" id="574656"/>
    <lineage>
        <taxon>Eukaryota</taxon>
        <taxon>Fungi</taxon>
        <taxon>Dikarya</taxon>
        <taxon>Ascomycota</taxon>
        <taxon>Pezizomycotina</taxon>
        <taxon>Dothideomycetes</taxon>
        <taxon>Dothideomycetidae</taxon>
        <taxon>Mycosphaerellales</taxon>
        <taxon>Teratosphaeriaceae</taxon>
        <taxon>Recurvomyces</taxon>
    </lineage>
</organism>
<keyword evidence="7 9" id="KW-0503">Monooxygenase</keyword>
<keyword evidence="4 8" id="KW-0479">Metal-binding</keyword>
<dbReference type="PANTHER" id="PTHR24287">
    <property type="entry name" value="P450, PUTATIVE (EUROFUNG)-RELATED"/>
    <property type="match status" value="1"/>
</dbReference>
<keyword evidence="11" id="KW-1185">Reference proteome</keyword>
<evidence type="ECO:0000313" key="10">
    <source>
        <dbReference type="EMBL" id="KAK3678203.1"/>
    </source>
</evidence>
<dbReference type="Gene3D" id="1.10.630.10">
    <property type="entry name" value="Cytochrome P450"/>
    <property type="match status" value="1"/>
</dbReference>
<evidence type="ECO:0000256" key="5">
    <source>
        <dbReference type="ARBA" id="ARBA00023002"/>
    </source>
</evidence>
<reference evidence="10" key="1">
    <citation type="submission" date="2023-07" db="EMBL/GenBank/DDBJ databases">
        <title>Black Yeasts Isolated from many extreme environments.</title>
        <authorList>
            <person name="Coleine C."/>
            <person name="Stajich J.E."/>
            <person name="Selbmann L."/>
        </authorList>
    </citation>
    <scope>NUCLEOTIDE SEQUENCE</scope>
    <source>
        <strain evidence="10">CCFEE 5485</strain>
    </source>
</reference>
<dbReference type="Pfam" id="PF00067">
    <property type="entry name" value="p450"/>
    <property type="match status" value="1"/>
</dbReference>
<evidence type="ECO:0000256" key="4">
    <source>
        <dbReference type="ARBA" id="ARBA00022723"/>
    </source>
</evidence>
<evidence type="ECO:0000256" key="6">
    <source>
        <dbReference type="ARBA" id="ARBA00023004"/>
    </source>
</evidence>
<dbReference type="GO" id="GO:0004497">
    <property type="term" value="F:monooxygenase activity"/>
    <property type="evidence" value="ECO:0007669"/>
    <property type="project" value="UniProtKB-KW"/>
</dbReference>
<comment type="cofactor">
    <cofactor evidence="1 8">
        <name>heme</name>
        <dbReference type="ChEBI" id="CHEBI:30413"/>
    </cofactor>
</comment>
<dbReference type="PRINTS" id="PR00463">
    <property type="entry name" value="EP450I"/>
</dbReference>
<keyword evidence="3 8" id="KW-0349">Heme</keyword>
<dbReference type="PANTHER" id="PTHR24287:SF1">
    <property type="entry name" value="P450, PUTATIVE (EUROFUNG)-RELATED"/>
    <property type="match status" value="1"/>
</dbReference>
<dbReference type="GO" id="GO:0016705">
    <property type="term" value="F:oxidoreductase activity, acting on paired donors, with incorporation or reduction of molecular oxygen"/>
    <property type="evidence" value="ECO:0007669"/>
    <property type="project" value="InterPro"/>
</dbReference>
<evidence type="ECO:0000256" key="9">
    <source>
        <dbReference type="RuleBase" id="RU000461"/>
    </source>
</evidence>
<dbReference type="InterPro" id="IPR047146">
    <property type="entry name" value="Cyt_P450_E_CYP52_fungi"/>
</dbReference>
<dbReference type="AlphaFoldDB" id="A0AAE0WUC2"/>
<accession>A0AAE0WUC2</accession>
<keyword evidence="6 8" id="KW-0408">Iron</keyword>
<keyword evidence="5 9" id="KW-0560">Oxidoreductase</keyword>
<dbReference type="PROSITE" id="PS00086">
    <property type="entry name" value="CYTOCHROME_P450"/>
    <property type="match status" value="1"/>
</dbReference>
<dbReference type="InterPro" id="IPR001128">
    <property type="entry name" value="Cyt_P450"/>
</dbReference>
<name>A0AAE0WUC2_9PEZI</name>
<sequence length="550" mass="62392">MALLLVATVIALFIVYRATAYQLRERRFRRFALEHNCEDAPNLYTSYFAVLQRLWRLINCRRSGEDIMDDILSPDFERRPTFASMGFTGTSIVGTMDPANIQALLATQFGDFETGERRYKALAPVLGRSIFSSDGSCQPYRRIRSFWFLILFAGPFWKHSRELFRPQFSRDNINDLQATEKAVQSLFEAIEGEGATDGGICGDTDLLPLFYNLTLDTATDFLFGESVNSQQAFVQKAKSGSSMDFSKVEALASEASSEQFAEDFEVLGGGLQQRIQLQALSWLGNERKFRQAVANVHKFTEHFVGIALKSVDVEQKSKKDYLLSALANQTRDRTELRNQTLAILFAGRDTTAALLAWCMIRLTLHQEVFVRLRQVVLSEFGANGDESMTFAQLKACRPLQHFINEVLRLNPVVPFNARVAVRDTTLPVGGGASRRSPIAVRKNTNVLYSIYTMHRRKDLWGKDALLFNPGRWERRLPFSWQFVPFSGGPRICLGQQFALVETSYVLVRLLQRYDAVRAVDREQMTKMRKGIGLAMWPADGVKVKLHKARV</sequence>
<dbReference type="InterPro" id="IPR002401">
    <property type="entry name" value="Cyt_P450_E_grp-I"/>
</dbReference>
<evidence type="ECO:0000313" key="11">
    <source>
        <dbReference type="Proteomes" id="UP001274830"/>
    </source>
</evidence>
<evidence type="ECO:0000256" key="1">
    <source>
        <dbReference type="ARBA" id="ARBA00001971"/>
    </source>
</evidence>
<comment type="caution">
    <text evidence="10">The sequence shown here is derived from an EMBL/GenBank/DDBJ whole genome shotgun (WGS) entry which is preliminary data.</text>
</comment>